<dbReference type="AlphaFoldDB" id="A0A6P2C4F2"/>
<feature type="region of interest" description="Disordered" evidence="5">
    <location>
        <begin position="227"/>
        <end position="250"/>
    </location>
</feature>
<sequence>MTTAAVATATSPLWFATRATGLMALVLLTGTVLLGILTSVRFASPAWPRFVTIGLHRNLSLLTITFTGLHVLTTITDPFASISPFSVVLPFTSGYRRIWLGLGAVAFDLLLAVLVTSLLRTRISPRLWRLVHWAGYACWPVAVVHGLGTGTDGAARWVLAITAACALAVLAAGAWRLTAGWPAHAGLRVTAAAVGVAVALATAGWAWAGPLRPGWARRAGTPPSLLARSAGNAAGSGTPAAGGPGGGSTVRSGSGVFPAVPFQARLTGTVSFASGPAAGDRTVSLAMKNGTAVRLKVTIIGPAVQGGVHMSASSVALGPASAPDRFTGRVVLLDGSVLQAAVSGDGQRLTLAIELTSQTSTTVTGVMTAQQAEQ</sequence>
<evidence type="ECO:0000259" key="7">
    <source>
        <dbReference type="Pfam" id="PF01794"/>
    </source>
</evidence>
<dbReference type="RefSeq" id="WP_145850804.1">
    <property type="nucleotide sequence ID" value="NZ_RPFW01000001.1"/>
</dbReference>
<feature type="transmembrane region" description="Helical" evidence="6">
    <location>
        <begin position="20"/>
        <end position="40"/>
    </location>
</feature>
<evidence type="ECO:0000256" key="1">
    <source>
        <dbReference type="ARBA" id="ARBA00004141"/>
    </source>
</evidence>
<evidence type="ECO:0000313" key="8">
    <source>
        <dbReference type="EMBL" id="TVZ06050.1"/>
    </source>
</evidence>
<evidence type="ECO:0000256" key="4">
    <source>
        <dbReference type="ARBA" id="ARBA00023136"/>
    </source>
</evidence>
<keyword evidence="4 6" id="KW-0472">Membrane</keyword>
<comment type="caution">
    <text evidence="8">The sequence shown here is derived from an EMBL/GenBank/DDBJ whole genome shotgun (WGS) entry which is preliminary data.</text>
</comment>
<evidence type="ECO:0000313" key="9">
    <source>
        <dbReference type="Proteomes" id="UP000460272"/>
    </source>
</evidence>
<name>A0A6P2C4F2_9ACTN</name>
<evidence type="ECO:0000256" key="2">
    <source>
        <dbReference type="ARBA" id="ARBA00022692"/>
    </source>
</evidence>
<feature type="domain" description="Ferric oxidoreductase" evidence="7">
    <location>
        <begin position="20"/>
        <end position="142"/>
    </location>
</feature>
<accession>A0A6P2C4F2</accession>
<dbReference type="EMBL" id="RPFW01000001">
    <property type="protein sequence ID" value="TVZ06050.1"/>
    <property type="molecule type" value="Genomic_DNA"/>
</dbReference>
<feature type="transmembrane region" description="Helical" evidence="6">
    <location>
        <begin position="98"/>
        <end position="118"/>
    </location>
</feature>
<evidence type="ECO:0000256" key="6">
    <source>
        <dbReference type="SAM" id="Phobius"/>
    </source>
</evidence>
<feature type="transmembrane region" description="Helical" evidence="6">
    <location>
        <begin position="187"/>
        <end position="208"/>
    </location>
</feature>
<gene>
    <name evidence="8" type="ORF">EAS64_00865</name>
</gene>
<feature type="transmembrane region" description="Helical" evidence="6">
    <location>
        <begin position="61"/>
        <end position="86"/>
    </location>
</feature>
<feature type="transmembrane region" description="Helical" evidence="6">
    <location>
        <begin position="154"/>
        <end position="175"/>
    </location>
</feature>
<feature type="compositionally biased region" description="Low complexity" evidence="5">
    <location>
        <begin position="229"/>
        <end position="239"/>
    </location>
</feature>
<evidence type="ECO:0000256" key="5">
    <source>
        <dbReference type="SAM" id="MobiDB-lite"/>
    </source>
</evidence>
<keyword evidence="2 6" id="KW-0812">Transmembrane</keyword>
<dbReference type="Pfam" id="PF01794">
    <property type="entry name" value="Ferric_reduct"/>
    <property type="match status" value="1"/>
</dbReference>
<keyword evidence="9" id="KW-1185">Reference proteome</keyword>
<feature type="transmembrane region" description="Helical" evidence="6">
    <location>
        <begin position="130"/>
        <end position="148"/>
    </location>
</feature>
<dbReference type="InterPro" id="IPR013130">
    <property type="entry name" value="Fe3_Rdtase_TM_dom"/>
</dbReference>
<dbReference type="Proteomes" id="UP000460272">
    <property type="component" value="Unassembled WGS sequence"/>
</dbReference>
<evidence type="ECO:0000256" key="3">
    <source>
        <dbReference type="ARBA" id="ARBA00022989"/>
    </source>
</evidence>
<dbReference type="OrthoDB" id="4827239at2"/>
<proteinExistence type="predicted"/>
<reference evidence="8 9" key="1">
    <citation type="submission" date="2018-11" db="EMBL/GenBank/DDBJ databases">
        <title>Trebonia kvetii gen.nov., sp.nov., a novel acidophilic actinobacterium, and proposal of the new actinobacterial family Treboniaceae fam. nov.</title>
        <authorList>
            <person name="Rapoport D."/>
            <person name="Sagova-Mareckova M."/>
            <person name="Sedlacek I."/>
            <person name="Provaznik J."/>
            <person name="Kralova S."/>
            <person name="Pavlinic D."/>
            <person name="Benes V."/>
            <person name="Kopecky J."/>
        </authorList>
    </citation>
    <scope>NUCLEOTIDE SEQUENCE [LARGE SCALE GENOMIC DNA]</scope>
    <source>
        <strain evidence="8 9">15Tr583</strain>
    </source>
</reference>
<comment type="subcellular location">
    <subcellularLocation>
        <location evidence="1">Membrane</location>
        <topology evidence="1">Multi-pass membrane protein</topology>
    </subcellularLocation>
</comment>
<organism evidence="8 9">
    <name type="scientific">Trebonia kvetii</name>
    <dbReference type="NCBI Taxonomy" id="2480626"/>
    <lineage>
        <taxon>Bacteria</taxon>
        <taxon>Bacillati</taxon>
        <taxon>Actinomycetota</taxon>
        <taxon>Actinomycetes</taxon>
        <taxon>Streptosporangiales</taxon>
        <taxon>Treboniaceae</taxon>
        <taxon>Trebonia</taxon>
    </lineage>
</organism>
<keyword evidence="3 6" id="KW-1133">Transmembrane helix</keyword>
<dbReference type="GO" id="GO:0016020">
    <property type="term" value="C:membrane"/>
    <property type="evidence" value="ECO:0007669"/>
    <property type="project" value="UniProtKB-SubCell"/>
</dbReference>
<protein>
    <recommendedName>
        <fullName evidence="7">Ferric oxidoreductase domain-containing protein</fullName>
    </recommendedName>
</protein>